<dbReference type="AlphaFoldDB" id="A0A0L8HNZ5"/>
<dbReference type="PANTHER" id="PTHR45823:SF1">
    <property type="entry name" value="T-SNARE COILED-COIL HOMOLOGY DOMAIN-CONTAINING PROTEIN"/>
    <property type="match status" value="1"/>
</dbReference>
<protein>
    <submittedName>
        <fullName evidence="2">Uncharacterized protein</fullName>
    </submittedName>
</protein>
<name>A0A0L8HNZ5_OCTBM</name>
<accession>A0A0L8HNZ5</accession>
<dbReference type="STRING" id="37653.A0A0L8HNZ5"/>
<dbReference type="PANTHER" id="PTHR45823">
    <property type="entry name" value="T-SNARE COILED-COIL HOMOLOGY DOMAIN-CONTAINING PROTEIN"/>
    <property type="match status" value="1"/>
</dbReference>
<dbReference type="OrthoDB" id="8300214at2759"/>
<feature type="non-terminal residue" evidence="2">
    <location>
        <position position="339"/>
    </location>
</feature>
<feature type="compositionally biased region" description="Polar residues" evidence="1">
    <location>
        <begin position="25"/>
        <end position="34"/>
    </location>
</feature>
<proteinExistence type="predicted"/>
<evidence type="ECO:0000313" key="2">
    <source>
        <dbReference type="EMBL" id="KOF90963.1"/>
    </source>
</evidence>
<sequence>LECVEKFCAAEPEVAKPEEVAVAASSGNAPTSERGSPGVESSGVVPIRKKPQEFDGRVSWEAYRIQFEMLADQNDWDEGQRAVQLATSLKGPALEVLGQLSNADRNRYSALVEVLERKYGTMCQSEMYRARFCTLEQFIDALDIVDLKVHVKQTRPGTMQEDLDLPEASQQLCGVTGHCTELRGPVNVRIDVAGLEVVLPVYVVEMEDLCILVLDYLTSMACQLDLRLMKLSVQGRSVHVKVVKRTTPGSKVRALRTMVIPPKSEKLLQCRVSNPIDGCLGLVEPNRRDKMKAGVKVGRTLVEAGTNEVLVVAANSSTVAQKICKGQIVVLCQAVDQRQ</sequence>
<reference evidence="2" key="1">
    <citation type="submission" date="2015-07" db="EMBL/GenBank/DDBJ databases">
        <title>MeaNS - Measles Nucleotide Surveillance Program.</title>
        <authorList>
            <person name="Tran T."/>
            <person name="Druce J."/>
        </authorList>
    </citation>
    <scope>NUCLEOTIDE SEQUENCE</scope>
    <source>
        <strain evidence="2">UCB-OBI-ISO-001</strain>
        <tissue evidence="2">Gonad</tissue>
    </source>
</reference>
<organism evidence="2">
    <name type="scientific">Octopus bimaculoides</name>
    <name type="common">California two-spotted octopus</name>
    <dbReference type="NCBI Taxonomy" id="37653"/>
    <lineage>
        <taxon>Eukaryota</taxon>
        <taxon>Metazoa</taxon>
        <taxon>Spiralia</taxon>
        <taxon>Lophotrochozoa</taxon>
        <taxon>Mollusca</taxon>
        <taxon>Cephalopoda</taxon>
        <taxon>Coleoidea</taxon>
        <taxon>Octopodiformes</taxon>
        <taxon>Octopoda</taxon>
        <taxon>Incirrata</taxon>
        <taxon>Octopodidae</taxon>
        <taxon>Octopus</taxon>
    </lineage>
</organism>
<dbReference type="EMBL" id="KQ417635">
    <property type="protein sequence ID" value="KOF90963.1"/>
    <property type="molecule type" value="Genomic_DNA"/>
</dbReference>
<gene>
    <name evidence="2" type="ORF">OCBIM_22010050mg</name>
</gene>
<evidence type="ECO:0000256" key="1">
    <source>
        <dbReference type="SAM" id="MobiDB-lite"/>
    </source>
</evidence>
<feature type="region of interest" description="Disordered" evidence="1">
    <location>
        <begin position="18"/>
        <end position="46"/>
    </location>
</feature>
<feature type="non-terminal residue" evidence="2">
    <location>
        <position position="1"/>
    </location>
</feature>